<evidence type="ECO:0000313" key="2">
    <source>
        <dbReference type="Proteomes" id="UP000306319"/>
    </source>
</evidence>
<dbReference type="EMBL" id="SRYB01000037">
    <property type="protein sequence ID" value="TGY76661.1"/>
    <property type="molecule type" value="Genomic_DNA"/>
</dbReference>
<name>A0AC61RC20_9BACT</name>
<keyword evidence="2" id="KW-1185">Reference proteome</keyword>
<proteinExistence type="predicted"/>
<gene>
    <name evidence="1" type="ORF">E5331_17630</name>
</gene>
<sequence>MKKLLLLLCVFLSTAVRAQEFYEPSDLDVMWRVWDDEWTFNWLIENGNKVDVSVNPAPRYSHSSVVAPTEVCLSFVKNNKFLCLTFSKSEGIRMFTENQVYTLANHFSSISSLVQQYWFNIDFDRIVFNEVLGWLLIPCGYYGYTGYNAIAINFADMSAVNEVKYLPSDGDVEYYNLQGMKIDEENAKGQILIRKEGAKSTKIMRR</sequence>
<evidence type="ECO:0000313" key="1">
    <source>
        <dbReference type="EMBL" id="TGY76661.1"/>
    </source>
</evidence>
<organism evidence="1 2">
    <name type="scientific">Lepagella muris</name>
    <dbReference type="NCBI Taxonomy" id="3032870"/>
    <lineage>
        <taxon>Bacteria</taxon>
        <taxon>Pseudomonadati</taxon>
        <taxon>Bacteroidota</taxon>
        <taxon>Bacteroidia</taxon>
        <taxon>Bacteroidales</taxon>
        <taxon>Muribaculaceae</taxon>
        <taxon>Lepagella</taxon>
    </lineage>
</organism>
<accession>A0AC61RC20</accession>
<protein>
    <submittedName>
        <fullName evidence="1">Uncharacterized protein</fullName>
    </submittedName>
</protein>
<comment type="caution">
    <text evidence="1">The sequence shown here is derived from an EMBL/GenBank/DDBJ whole genome shotgun (WGS) entry which is preliminary data.</text>
</comment>
<reference evidence="1" key="1">
    <citation type="submission" date="2019-04" db="EMBL/GenBank/DDBJ databases">
        <title>Microbes associate with the intestines of laboratory mice.</title>
        <authorList>
            <person name="Navarre W."/>
            <person name="Wong E."/>
            <person name="Huang K."/>
            <person name="Tropini C."/>
            <person name="Ng K."/>
            <person name="Yu B."/>
        </authorList>
    </citation>
    <scope>NUCLEOTIDE SEQUENCE</scope>
    <source>
        <strain evidence="1">NM04_E33</strain>
    </source>
</reference>
<dbReference type="Proteomes" id="UP000306319">
    <property type="component" value="Unassembled WGS sequence"/>
</dbReference>